<sequence length="133" mass="15503">MYYSNILPIKFSRLNCSNIFSSNGLDFKNLKKFLEKDFQNEMVSFINQYYSSSDRGTVNYVNVSEDYVLIADNQLEIEVKCDLIYDVQYYNGCKDLDTTDEDQSMTVTIKIKKENCSADIIGDKIYERDSDEI</sequence>
<evidence type="ECO:0000313" key="2">
    <source>
        <dbReference type="Proteomes" id="UP001225933"/>
    </source>
</evidence>
<name>A0AAJ1VIX6_9FLAO</name>
<evidence type="ECO:0000313" key="1">
    <source>
        <dbReference type="EMBL" id="MDN4011061.1"/>
    </source>
</evidence>
<reference evidence="1" key="1">
    <citation type="submission" date="2023-06" db="EMBL/GenBank/DDBJ databases">
        <title>Two Chryseobacterium gambrini strains from China.</title>
        <authorList>
            <person name="Zeng J."/>
            <person name="Wu Y."/>
        </authorList>
    </citation>
    <scope>NUCLEOTIDE SEQUENCE</scope>
    <source>
        <strain evidence="1">SQ219</strain>
    </source>
</reference>
<gene>
    <name evidence="1" type="ORF">QX233_01165</name>
</gene>
<dbReference type="Proteomes" id="UP001225933">
    <property type="component" value="Unassembled WGS sequence"/>
</dbReference>
<protein>
    <submittedName>
        <fullName evidence="1">Uncharacterized protein</fullName>
    </submittedName>
</protein>
<organism evidence="1 2">
    <name type="scientific">Chryseobacterium gambrini</name>
    <dbReference type="NCBI Taxonomy" id="373672"/>
    <lineage>
        <taxon>Bacteria</taxon>
        <taxon>Pseudomonadati</taxon>
        <taxon>Bacteroidota</taxon>
        <taxon>Flavobacteriia</taxon>
        <taxon>Flavobacteriales</taxon>
        <taxon>Weeksellaceae</taxon>
        <taxon>Chryseobacterium group</taxon>
        <taxon>Chryseobacterium</taxon>
    </lineage>
</organism>
<proteinExistence type="predicted"/>
<dbReference type="EMBL" id="JAUHGV010000001">
    <property type="protein sequence ID" value="MDN4011061.1"/>
    <property type="molecule type" value="Genomic_DNA"/>
</dbReference>
<dbReference type="AlphaFoldDB" id="A0AAJ1VIX6"/>
<accession>A0AAJ1VIX6</accession>
<comment type="caution">
    <text evidence="1">The sequence shown here is derived from an EMBL/GenBank/DDBJ whole genome shotgun (WGS) entry which is preliminary data.</text>
</comment>
<dbReference type="RefSeq" id="WP_214589385.1">
    <property type="nucleotide sequence ID" value="NZ_JAUHGV010000001.1"/>
</dbReference>